<comment type="caution">
    <text evidence="3">The sequence shown here is derived from an EMBL/GenBank/DDBJ whole genome shotgun (WGS) entry which is preliminary data.</text>
</comment>
<proteinExistence type="inferred from homology"/>
<reference evidence="3" key="2">
    <citation type="submission" date="2020-09" db="EMBL/GenBank/DDBJ databases">
        <authorList>
            <person name="Sun Q."/>
            <person name="Zhou Y."/>
        </authorList>
    </citation>
    <scope>NUCLEOTIDE SEQUENCE</scope>
    <source>
        <strain evidence="3">CGMCC 1.15320</strain>
    </source>
</reference>
<accession>A0A916RLR8</accession>
<evidence type="ECO:0000313" key="4">
    <source>
        <dbReference type="Proteomes" id="UP000636264"/>
    </source>
</evidence>
<dbReference type="NCBIfam" id="NF001962">
    <property type="entry name" value="PRK00736.1"/>
    <property type="match status" value="1"/>
</dbReference>
<evidence type="ECO:0000256" key="1">
    <source>
        <dbReference type="HAMAP-Rule" id="MF_00715"/>
    </source>
</evidence>
<evidence type="ECO:0000313" key="3">
    <source>
        <dbReference type="EMBL" id="GGA58564.1"/>
    </source>
</evidence>
<feature type="coiled-coil region" evidence="2">
    <location>
        <begin position="6"/>
        <end position="54"/>
    </location>
</feature>
<dbReference type="HAMAP" id="MF_00715">
    <property type="entry name" value="SlyX"/>
    <property type="match status" value="1"/>
</dbReference>
<dbReference type="InterPro" id="IPR007236">
    <property type="entry name" value="SlyX"/>
</dbReference>
<dbReference type="EMBL" id="BMIF01000002">
    <property type="protein sequence ID" value="GGA58564.1"/>
    <property type="molecule type" value="Genomic_DNA"/>
</dbReference>
<keyword evidence="4" id="KW-1185">Reference proteome</keyword>
<name>A0A916RLR8_9HYPH</name>
<protein>
    <recommendedName>
        <fullName evidence="1">Protein SlyX homolog</fullName>
    </recommendedName>
</protein>
<dbReference type="RefSeq" id="WP_188719874.1">
    <property type="nucleotide sequence ID" value="NZ_BMIF01000002.1"/>
</dbReference>
<comment type="similarity">
    <text evidence="1">Belongs to the SlyX family.</text>
</comment>
<dbReference type="Proteomes" id="UP000636264">
    <property type="component" value="Unassembled WGS sequence"/>
</dbReference>
<dbReference type="AlphaFoldDB" id="A0A916RLR8"/>
<reference evidence="3" key="1">
    <citation type="journal article" date="2014" name="Int. J. Syst. Evol. Microbiol.">
        <title>Complete genome sequence of Corynebacterium casei LMG S-19264T (=DSM 44701T), isolated from a smear-ripened cheese.</title>
        <authorList>
            <consortium name="US DOE Joint Genome Institute (JGI-PGF)"/>
            <person name="Walter F."/>
            <person name="Albersmeier A."/>
            <person name="Kalinowski J."/>
            <person name="Ruckert C."/>
        </authorList>
    </citation>
    <scope>NUCLEOTIDE SEQUENCE</scope>
    <source>
        <strain evidence="3">CGMCC 1.15320</strain>
    </source>
</reference>
<keyword evidence="2" id="KW-0175">Coiled coil</keyword>
<organism evidence="3 4">
    <name type="scientific">Nitratireductor aestuarii</name>
    <dbReference type="NCBI Taxonomy" id="1735103"/>
    <lineage>
        <taxon>Bacteria</taxon>
        <taxon>Pseudomonadati</taxon>
        <taxon>Pseudomonadota</taxon>
        <taxon>Alphaproteobacteria</taxon>
        <taxon>Hyphomicrobiales</taxon>
        <taxon>Phyllobacteriaceae</taxon>
        <taxon>Nitratireductor</taxon>
    </lineage>
</organism>
<gene>
    <name evidence="1 3" type="primary">slyX</name>
    <name evidence="3" type="ORF">GCM10011385_10270</name>
</gene>
<sequence>MSSERIEKLEILVTEHERTIEELSSQITEHWATITRLEKTLAALAERFLTLEEQMAPEIPVTKPPHW</sequence>
<dbReference type="Gene3D" id="1.20.5.340">
    <property type="match status" value="1"/>
</dbReference>
<dbReference type="Pfam" id="PF04102">
    <property type="entry name" value="SlyX"/>
    <property type="match status" value="1"/>
</dbReference>
<evidence type="ECO:0000256" key="2">
    <source>
        <dbReference type="SAM" id="Coils"/>
    </source>
</evidence>